<keyword evidence="6" id="KW-0175">Coiled coil</keyword>
<dbReference type="InterPro" id="IPR046347">
    <property type="entry name" value="bZIP_sf"/>
</dbReference>
<dbReference type="AlphaFoldDB" id="A0AAN7AHY3"/>
<organism evidence="9 10">
    <name type="scientific">Podospora australis</name>
    <dbReference type="NCBI Taxonomy" id="1536484"/>
    <lineage>
        <taxon>Eukaryota</taxon>
        <taxon>Fungi</taxon>
        <taxon>Dikarya</taxon>
        <taxon>Ascomycota</taxon>
        <taxon>Pezizomycotina</taxon>
        <taxon>Sordariomycetes</taxon>
        <taxon>Sordariomycetidae</taxon>
        <taxon>Sordariales</taxon>
        <taxon>Podosporaceae</taxon>
        <taxon>Podospora</taxon>
    </lineage>
</organism>
<keyword evidence="2" id="KW-0805">Transcription regulation</keyword>
<comment type="caution">
    <text evidence="9">The sequence shown here is derived from an EMBL/GenBank/DDBJ whole genome shotgun (WGS) entry which is preliminary data.</text>
</comment>
<keyword evidence="3" id="KW-0238">DNA-binding</keyword>
<keyword evidence="10" id="KW-1185">Reference proteome</keyword>
<keyword evidence="4" id="KW-0804">Transcription</keyword>
<gene>
    <name evidence="9" type="ORF">QBC35DRAFT_516304</name>
</gene>
<dbReference type="Proteomes" id="UP001302126">
    <property type="component" value="Unassembled WGS sequence"/>
</dbReference>
<dbReference type="EMBL" id="MU864426">
    <property type="protein sequence ID" value="KAK4186355.1"/>
    <property type="molecule type" value="Genomic_DNA"/>
</dbReference>
<protein>
    <recommendedName>
        <fullName evidence="8">BZIP domain-containing protein</fullName>
    </recommendedName>
</protein>
<reference evidence="9" key="1">
    <citation type="journal article" date="2023" name="Mol. Phylogenet. Evol.">
        <title>Genome-scale phylogeny and comparative genomics of the fungal order Sordariales.</title>
        <authorList>
            <person name="Hensen N."/>
            <person name="Bonometti L."/>
            <person name="Westerberg I."/>
            <person name="Brannstrom I.O."/>
            <person name="Guillou S."/>
            <person name="Cros-Aarteil S."/>
            <person name="Calhoun S."/>
            <person name="Haridas S."/>
            <person name="Kuo A."/>
            <person name="Mondo S."/>
            <person name="Pangilinan J."/>
            <person name="Riley R."/>
            <person name="LaButti K."/>
            <person name="Andreopoulos B."/>
            <person name="Lipzen A."/>
            <person name="Chen C."/>
            <person name="Yan M."/>
            <person name="Daum C."/>
            <person name="Ng V."/>
            <person name="Clum A."/>
            <person name="Steindorff A."/>
            <person name="Ohm R.A."/>
            <person name="Martin F."/>
            <person name="Silar P."/>
            <person name="Natvig D.O."/>
            <person name="Lalanne C."/>
            <person name="Gautier V."/>
            <person name="Ament-Velasquez S.L."/>
            <person name="Kruys A."/>
            <person name="Hutchinson M.I."/>
            <person name="Powell A.J."/>
            <person name="Barry K."/>
            <person name="Miller A.N."/>
            <person name="Grigoriev I.V."/>
            <person name="Debuchy R."/>
            <person name="Gladieux P."/>
            <person name="Hiltunen Thoren M."/>
            <person name="Johannesson H."/>
        </authorList>
    </citation>
    <scope>NUCLEOTIDE SEQUENCE</scope>
    <source>
        <strain evidence="9">PSN309</strain>
    </source>
</reference>
<evidence type="ECO:0000259" key="8">
    <source>
        <dbReference type="PROSITE" id="PS50217"/>
    </source>
</evidence>
<keyword evidence="5" id="KW-0539">Nucleus</keyword>
<dbReference type="GO" id="GO:0001228">
    <property type="term" value="F:DNA-binding transcription activator activity, RNA polymerase II-specific"/>
    <property type="evidence" value="ECO:0007669"/>
    <property type="project" value="TreeGrafter"/>
</dbReference>
<name>A0AAN7AHY3_9PEZI</name>
<dbReference type="GO" id="GO:0000977">
    <property type="term" value="F:RNA polymerase II transcription regulatory region sequence-specific DNA binding"/>
    <property type="evidence" value="ECO:0007669"/>
    <property type="project" value="TreeGrafter"/>
</dbReference>
<evidence type="ECO:0000256" key="7">
    <source>
        <dbReference type="SAM" id="MobiDB-lite"/>
    </source>
</evidence>
<feature type="compositionally biased region" description="Basic residues" evidence="7">
    <location>
        <begin position="203"/>
        <end position="215"/>
    </location>
</feature>
<proteinExistence type="predicted"/>
<sequence>MNNRIEVPTPTTSTRSLQKDYRVQITTDGVTGWDALCGCTNLESCQEWVLQPQQEQHAFVLPSSSSNLRYGGCEQQQHQLLSFDLDPSSSLFWDGTFDNLPGTTSTSSTLHPNTPFYTPELTNFAFSSLSGLDPNVISFADIDISPNISDLPTPFTTITPCTPPDTQSSASSSISSPISTSTSAPPTLVVPGLQLPPSSKPVVAKKGRPGRKRARSVTPEDEADPDVIEKRQRNNLAAKKYRQKKVDRIDELEKEVSDVKKERDDLKVELARREAEVEMLREMLKLARN</sequence>
<evidence type="ECO:0000256" key="3">
    <source>
        <dbReference type="ARBA" id="ARBA00023125"/>
    </source>
</evidence>
<feature type="domain" description="BZIP" evidence="8">
    <location>
        <begin position="224"/>
        <end position="287"/>
    </location>
</feature>
<evidence type="ECO:0000313" key="10">
    <source>
        <dbReference type="Proteomes" id="UP001302126"/>
    </source>
</evidence>
<dbReference type="InterPro" id="IPR004827">
    <property type="entry name" value="bZIP"/>
</dbReference>
<feature type="compositionally biased region" description="Low complexity" evidence="7">
    <location>
        <begin position="156"/>
        <end position="187"/>
    </location>
</feature>
<dbReference type="PROSITE" id="PS00036">
    <property type="entry name" value="BZIP_BASIC"/>
    <property type="match status" value="1"/>
</dbReference>
<dbReference type="PROSITE" id="PS50217">
    <property type="entry name" value="BZIP"/>
    <property type="match status" value="1"/>
</dbReference>
<dbReference type="PANTHER" id="PTHR13044">
    <property type="entry name" value="ACTIVATING TRANSCRIPTION FACTOR ATF 4/5"/>
    <property type="match status" value="1"/>
</dbReference>
<evidence type="ECO:0000256" key="4">
    <source>
        <dbReference type="ARBA" id="ARBA00023163"/>
    </source>
</evidence>
<evidence type="ECO:0000256" key="5">
    <source>
        <dbReference type="ARBA" id="ARBA00023242"/>
    </source>
</evidence>
<reference evidence="9" key="2">
    <citation type="submission" date="2023-05" db="EMBL/GenBank/DDBJ databases">
        <authorList>
            <consortium name="Lawrence Berkeley National Laboratory"/>
            <person name="Steindorff A."/>
            <person name="Hensen N."/>
            <person name="Bonometti L."/>
            <person name="Westerberg I."/>
            <person name="Brannstrom I.O."/>
            <person name="Guillou S."/>
            <person name="Cros-Aarteil S."/>
            <person name="Calhoun S."/>
            <person name="Haridas S."/>
            <person name="Kuo A."/>
            <person name="Mondo S."/>
            <person name="Pangilinan J."/>
            <person name="Riley R."/>
            <person name="Labutti K."/>
            <person name="Andreopoulos B."/>
            <person name="Lipzen A."/>
            <person name="Chen C."/>
            <person name="Yanf M."/>
            <person name="Daum C."/>
            <person name="Ng V."/>
            <person name="Clum A."/>
            <person name="Ohm R."/>
            <person name="Martin F."/>
            <person name="Silar P."/>
            <person name="Natvig D."/>
            <person name="Lalanne C."/>
            <person name="Gautier V."/>
            <person name="Ament-Velasquez S.L."/>
            <person name="Kruys A."/>
            <person name="Hutchinson M.I."/>
            <person name="Powell A.J."/>
            <person name="Barry K."/>
            <person name="Miller A.N."/>
            <person name="Grigoriev I.V."/>
            <person name="Debuchy R."/>
            <person name="Gladieux P."/>
            <person name="Thoren M.H."/>
            <person name="Johannesson H."/>
        </authorList>
    </citation>
    <scope>NUCLEOTIDE SEQUENCE</scope>
    <source>
        <strain evidence="9">PSN309</strain>
    </source>
</reference>
<comment type="subcellular location">
    <subcellularLocation>
        <location evidence="1">Nucleus</location>
    </subcellularLocation>
</comment>
<dbReference type="Gene3D" id="1.20.5.170">
    <property type="match status" value="1"/>
</dbReference>
<evidence type="ECO:0000256" key="6">
    <source>
        <dbReference type="SAM" id="Coils"/>
    </source>
</evidence>
<dbReference type="CDD" id="cd14686">
    <property type="entry name" value="bZIP"/>
    <property type="match status" value="1"/>
</dbReference>
<evidence type="ECO:0000313" key="9">
    <source>
        <dbReference type="EMBL" id="KAK4186355.1"/>
    </source>
</evidence>
<dbReference type="GO" id="GO:0005634">
    <property type="term" value="C:nucleus"/>
    <property type="evidence" value="ECO:0007669"/>
    <property type="project" value="UniProtKB-SubCell"/>
</dbReference>
<dbReference type="PANTHER" id="PTHR13044:SF14">
    <property type="entry name" value="CRYPTOCEPHAL, ISOFORM A"/>
    <property type="match status" value="1"/>
</dbReference>
<accession>A0AAN7AHY3</accession>
<dbReference type="SMART" id="SM00338">
    <property type="entry name" value="BRLZ"/>
    <property type="match status" value="1"/>
</dbReference>
<feature type="coiled-coil region" evidence="6">
    <location>
        <begin position="242"/>
        <end position="283"/>
    </location>
</feature>
<feature type="region of interest" description="Disordered" evidence="7">
    <location>
        <begin position="156"/>
        <end position="235"/>
    </location>
</feature>
<evidence type="ECO:0000256" key="2">
    <source>
        <dbReference type="ARBA" id="ARBA00023015"/>
    </source>
</evidence>
<evidence type="ECO:0000256" key="1">
    <source>
        <dbReference type="ARBA" id="ARBA00004123"/>
    </source>
</evidence>
<dbReference type="Pfam" id="PF07716">
    <property type="entry name" value="bZIP_2"/>
    <property type="match status" value="1"/>
</dbReference>
<dbReference type="SUPFAM" id="SSF57959">
    <property type="entry name" value="Leucine zipper domain"/>
    <property type="match status" value="1"/>
</dbReference>